<dbReference type="OrthoDB" id="27389at2"/>
<dbReference type="STRING" id="1305675.BFG57_06940"/>
<comment type="caution">
    <text evidence="4">The sequence shown here is derived from an EMBL/GenBank/DDBJ whole genome shotgun (WGS) entry which is preliminary data.</text>
</comment>
<evidence type="ECO:0000313" key="4">
    <source>
        <dbReference type="EMBL" id="OEH91100.1"/>
    </source>
</evidence>
<keyword evidence="2" id="KW-1133">Transmembrane helix</keyword>
<keyword evidence="5" id="KW-1185">Reference proteome</keyword>
<evidence type="ECO:0000259" key="3">
    <source>
        <dbReference type="Pfam" id="PF25390"/>
    </source>
</evidence>
<name>A0A1E5LAI9_9BACI</name>
<dbReference type="InterPro" id="IPR051625">
    <property type="entry name" value="Signaling_Regulatory_Domain"/>
</dbReference>
<dbReference type="EMBL" id="MJEH01000064">
    <property type="protein sequence ID" value="OEH91100.1"/>
    <property type="molecule type" value="Genomic_DNA"/>
</dbReference>
<dbReference type="PRINTS" id="PR00633">
    <property type="entry name" value="RCCNDNSATION"/>
</dbReference>
<dbReference type="InterPro" id="IPR000408">
    <property type="entry name" value="Reg_chr_condens"/>
</dbReference>
<dbReference type="InterPro" id="IPR009091">
    <property type="entry name" value="RCC1/BLIP-II"/>
</dbReference>
<evidence type="ECO:0000256" key="1">
    <source>
        <dbReference type="ARBA" id="ARBA00022737"/>
    </source>
</evidence>
<feature type="domain" description="RCC1-like" evidence="3">
    <location>
        <begin position="667"/>
        <end position="989"/>
    </location>
</feature>
<dbReference type="Pfam" id="PF07554">
    <property type="entry name" value="FIVAR"/>
    <property type="match status" value="2"/>
</dbReference>
<evidence type="ECO:0000256" key="2">
    <source>
        <dbReference type="SAM" id="Phobius"/>
    </source>
</evidence>
<sequence length="1047" mass="108988">MKEMNQHVGEYTVKKRLSFMLKIILFLLLIMQSALPLFAYATVLKTETALPVIEKISLGNFHSVALASDGTVYTWGSNEYGQLGDGNIGWGMEQVSPIAISMPGGVTIEQVSAGGFHTIALASDGTVYTWGYNEYGQLGDGNSGEGTNQSSPTAIQMPRGVKFEQVSAGFDHTVALASDGRVYTWGGNAFGQLGDGNIGWGVDQSSPTAITIPGGAKIEQVSAGGDHTIALASDGTIYTWGRNNDGQLGDGNSGWGVDQSSPTVIPIPGGAKIEQISAGFAHTIALASDGTVYTWGRNNDGQLGGDNSGWGVDQSSPTVILISGGAKIEQVSAGGAHTVALASDETVYTWGSNEYGQLGYEAVANQVSPTAIPLPGGATIEQVSVGGDHTITLASDGTVYTWGKNSFGQLGDGSKTDQASPQKVLFSEYASKLETKISTSQALHDDSKEGNYRIGSKATFQTAIDTARSVLDDASNRTQADLSAAVSTLETVISIFESEKIGAGDKNALETKIIAAQSLHDDSKEGKSVGEYGIGSKATFQTAIDTAQAVFDDASNRTIAGVDAAILTLETAISTFESEIIRVDKSALETKISTAQVLHDDSKEGKSVGEYRIGSRVILQTEIDTAQSVLDDASNRTQEEVDTAVSTLEIAISIFESEKIGSRKKLPDIEKISLGFAHTVALASDGTVYTWGLNNSGQLGDGSLTNQSSPKAIQMPKGAKIEQVSAGSDHTVALASDGTVYTWGENTFGQLGNGDSGSGVEQVSPIAISIPGAASIEQVAAGGDHTIALASDGTLYTWGCNFDGQLGDGDSGEGTNQASPIAIQIPKGAKIKQVSAGSDHTIALASDGTLYTWGDNEFGQLGDGNNGLKAIQPSPTAISIPEGASIKQIKSGGDHTIALTSDGTLYTWGRNEYGQLGNGRSGWGFFESSPTAIQMPRGAKIEQITVGEEHTIALASDGTVYTWGLNDFGQLGNGNSGDFIRQANPTAIHMPILKGVSIEQVSVGGIHTAALASDGTLYTWGSNDYGQLGNGIMVPSQATPQKVLFSN</sequence>
<accession>A0A1E5LAI9</accession>
<keyword evidence="1" id="KW-0677">Repeat</keyword>
<dbReference type="Gene3D" id="1.20.1270.90">
    <property type="entry name" value="AF1782-like"/>
    <property type="match status" value="1"/>
</dbReference>
<dbReference type="Pfam" id="PF00415">
    <property type="entry name" value="RCC1"/>
    <property type="match status" value="2"/>
</dbReference>
<proteinExistence type="predicted"/>
<dbReference type="InterPro" id="IPR058923">
    <property type="entry name" value="RCC1-like_dom"/>
</dbReference>
<keyword evidence="2" id="KW-0472">Membrane</keyword>
<dbReference type="AlphaFoldDB" id="A0A1E5LAI9"/>
<dbReference type="PANTHER" id="PTHR22872">
    <property type="entry name" value="BTK-BINDING PROTEIN-RELATED"/>
    <property type="match status" value="1"/>
</dbReference>
<dbReference type="Gene3D" id="2.130.10.30">
    <property type="entry name" value="Regulator of chromosome condensation 1/beta-lactamase-inhibitor protein II"/>
    <property type="match status" value="5"/>
</dbReference>
<dbReference type="Pfam" id="PF13540">
    <property type="entry name" value="RCC1_2"/>
    <property type="match status" value="1"/>
</dbReference>
<protein>
    <recommendedName>
        <fullName evidence="3">RCC1-like domain-containing protein</fullName>
    </recommendedName>
</protein>
<dbReference type="PROSITE" id="PS00626">
    <property type="entry name" value="RCC1_2"/>
    <property type="match status" value="6"/>
</dbReference>
<feature type="transmembrane region" description="Helical" evidence="2">
    <location>
        <begin position="21"/>
        <end position="41"/>
    </location>
</feature>
<evidence type="ECO:0000313" key="5">
    <source>
        <dbReference type="Proteomes" id="UP000095209"/>
    </source>
</evidence>
<dbReference type="Proteomes" id="UP000095209">
    <property type="component" value="Unassembled WGS sequence"/>
</dbReference>
<dbReference type="SUPFAM" id="SSF50985">
    <property type="entry name" value="RCC1/BLIP-II"/>
    <property type="match status" value="3"/>
</dbReference>
<keyword evidence="2" id="KW-0812">Transmembrane</keyword>
<feature type="domain" description="RCC1-like" evidence="3">
    <location>
        <begin position="196"/>
        <end position="465"/>
    </location>
</feature>
<gene>
    <name evidence="4" type="ORF">BFG57_06940</name>
</gene>
<dbReference type="PROSITE" id="PS50012">
    <property type="entry name" value="RCC1_3"/>
    <property type="match status" value="14"/>
</dbReference>
<organism evidence="4 5">
    <name type="scientific">Bacillus solimangrovi</name>
    <dbReference type="NCBI Taxonomy" id="1305675"/>
    <lineage>
        <taxon>Bacteria</taxon>
        <taxon>Bacillati</taxon>
        <taxon>Bacillota</taxon>
        <taxon>Bacilli</taxon>
        <taxon>Bacillales</taxon>
        <taxon>Bacillaceae</taxon>
        <taxon>Bacillus</taxon>
    </lineage>
</organism>
<dbReference type="Pfam" id="PF25390">
    <property type="entry name" value="WD40_RLD"/>
    <property type="match status" value="2"/>
</dbReference>
<reference evidence="4 5" key="1">
    <citation type="submission" date="2016-08" db="EMBL/GenBank/DDBJ databases">
        <title>Genome of Bacillus solimangrovi GH2-4.</title>
        <authorList>
            <person name="Lim S."/>
            <person name="Kim B.-C."/>
        </authorList>
    </citation>
    <scope>NUCLEOTIDE SEQUENCE [LARGE SCALE GENOMIC DNA]</scope>
    <source>
        <strain evidence="4 5">GH2-4</strain>
    </source>
</reference>